<name>A0A7J0BX12_9BACT</name>
<gene>
    <name evidence="1" type="ORF">DSM19430T_23990</name>
</gene>
<accession>A0A7J0BX12</accession>
<dbReference type="InterPro" id="IPR007711">
    <property type="entry name" value="HigB-1"/>
</dbReference>
<comment type="caution">
    <text evidence="1">The sequence shown here is derived from an EMBL/GenBank/DDBJ whole genome shotgun (WGS) entry which is preliminary data.</text>
</comment>
<dbReference type="Proteomes" id="UP000503820">
    <property type="component" value="Unassembled WGS sequence"/>
</dbReference>
<keyword evidence="2" id="KW-1185">Reference proteome</keyword>
<evidence type="ECO:0000313" key="2">
    <source>
        <dbReference type="Proteomes" id="UP000503820"/>
    </source>
</evidence>
<dbReference type="Gene3D" id="3.30.2310.20">
    <property type="entry name" value="RelE-like"/>
    <property type="match status" value="1"/>
</dbReference>
<dbReference type="EMBL" id="BLVP01000009">
    <property type="protein sequence ID" value="GFM37715.1"/>
    <property type="molecule type" value="Genomic_DNA"/>
</dbReference>
<dbReference type="PANTHER" id="PTHR40266:SF2">
    <property type="entry name" value="TOXIN HIGB-1"/>
    <property type="match status" value="1"/>
</dbReference>
<dbReference type="AlphaFoldDB" id="A0A7J0BX12"/>
<protein>
    <submittedName>
        <fullName evidence="1">Killer protein</fullName>
    </submittedName>
</protein>
<reference evidence="1 2" key="1">
    <citation type="submission" date="2020-05" db="EMBL/GenBank/DDBJ databases">
        <title>Draft genome sequence of Desulfovibrio psychrotolerans JS1T.</title>
        <authorList>
            <person name="Ueno A."/>
            <person name="Tamazawa S."/>
            <person name="Tamamura S."/>
            <person name="Murakami T."/>
            <person name="Kiyama T."/>
            <person name="Inomata H."/>
            <person name="Amano Y."/>
            <person name="Miyakawa K."/>
            <person name="Tamaki H."/>
            <person name="Naganuma T."/>
            <person name="Kaneko K."/>
        </authorList>
    </citation>
    <scope>NUCLEOTIDE SEQUENCE [LARGE SCALE GENOMIC DNA]</scope>
    <source>
        <strain evidence="1 2">JS1</strain>
    </source>
</reference>
<organism evidence="1 2">
    <name type="scientific">Desulfovibrio psychrotolerans</name>
    <dbReference type="NCBI Taxonomy" id="415242"/>
    <lineage>
        <taxon>Bacteria</taxon>
        <taxon>Pseudomonadati</taxon>
        <taxon>Thermodesulfobacteriota</taxon>
        <taxon>Desulfovibrionia</taxon>
        <taxon>Desulfovibrionales</taxon>
        <taxon>Desulfovibrionaceae</taxon>
        <taxon>Desulfovibrio</taxon>
    </lineage>
</organism>
<sequence>MILSFKCKKTKNLYESAKSRHFSDITKTALRKLDMIEAAKTLDDLKVPPGNQFEALQGDRLGQHSIRINKQWRICFVWDEAHNSAIEVEIVDYH</sequence>
<dbReference type="InterPro" id="IPR035093">
    <property type="entry name" value="RelE/ParE_toxin_dom_sf"/>
</dbReference>
<dbReference type="SUPFAM" id="SSF143011">
    <property type="entry name" value="RelE-like"/>
    <property type="match status" value="1"/>
</dbReference>
<dbReference type="RefSeq" id="WP_174410354.1">
    <property type="nucleotide sequence ID" value="NZ_BLVP01000009.1"/>
</dbReference>
<proteinExistence type="predicted"/>
<dbReference type="PANTHER" id="PTHR40266">
    <property type="entry name" value="TOXIN HIGB-1"/>
    <property type="match status" value="1"/>
</dbReference>
<evidence type="ECO:0000313" key="1">
    <source>
        <dbReference type="EMBL" id="GFM37715.1"/>
    </source>
</evidence>
<dbReference type="Pfam" id="PF05015">
    <property type="entry name" value="HigB-like_toxin"/>
    <property type="match status" value="1"/>
</dbReference>